<feature type="transmembrane region" description="Helical" evidence="9">
    <location>
        <begin position="432"/>
        <end position="450"/>
    </location>
</feature>
<name>X5ELX3_NEIME</name>
<protein>
    <submittedName>
        <fullName evidence="10">Amino acid carrier family protein</fullName>
    </submittedName>
</protein>
<reference evidence="11" key="2">
    <citation type="submission" date="2014-02" db="EMBL/GenBank/DDBJ databases">
        <title>Complete Genome Sequence of Neisseria meningitides, serogroup A strain 510612.</title>
        <authorList>
            <person name="Zhang X."/>
            <person name="Zhang Y."/>
            <person name="Yang J."/>
            <person name="Zhu Y."/>
            <person name="Jin Q."/>
        </authorList>
    </citation>
    <scope>NUCLEOTIDE SEQUENCE</scope>
    <source>
        <strain evidence="11">NMA510612</strain>
    </source>
</reference>
<accession>X5ELX3</accession>
<dbReference type="PANTHER" id="PTHR30330:SF3">
    <property type="entry name" value="TRANSCRIPTIONAL REGULATOR, LRP FAMILY"/>
    <property type="match status" value="1"/>
</dbReference>
<keyword evidence="9" id="KW-0997">Cell inner membrane</keyword>
<reference evidence="10 11" key="1">
    <citation type="journal article" date="2014" name="Genome Announc.">
        <title>Complete Genome Sequence of Neisseria meningitidis Serogroup A Strain NMA510612, Isolated from a Patient with Bacterial Meningitis in China.</title>
        <authorList>
            <person name="Zhang Y."/>
            <person name="Yang J."/>
            <person name="Xu L."/>
            <person name="Zhu Y."/>
            <person name="Liu B."/>
            <person name="Shao Z."/>
            <person name="Zhang X."/>
            <person name="Jin Q."/>
        </authorList>
    </citation>
    <scope>NUCLEOTIDE SEQUENCE [LARGE SCALE GENOMIC DNA]</scope>
    <source>
        <strain evidence="11">NMA510612</strain>
    </source>
</reference>
<dbReference type="PANTHER" id="PTHR30330">
    <property type="entry name" value="AGSS FAMILY TRANSPORTER, SODIUM-ALANINE"/>
    <property type="match status" value="1"/>
</dbReference>
<dbReference type="Pfam" id="PF01235">
    <property type="entry name" value="Na_Ala_symp"/>
    <property type="match status" value="1"/>
</dbReference>
<dbReference type="Proteomes" id="UP000023582">
    <property type="component" value="Chromosome"/>
</dbReference>
<dbReference type="PRINTS" id="PR00175">
    <property type="entry name" value="NAALASMPORT"/>
</dbReference>
<sequence>MSYWIFCAEITGHYKSGVLKIKQTKEKAMQVFLDNPKAFFETVSGWVWGPLMLMLLVGTGILLTVLLKGLQFTMLGYALKQAFMPPKKHKSGEGHEGDISHFAALMTALSATIGTGNIAGVATAVVTGGPGAVFWMWMTAIFGMATKYGEGVLAVKYRVNNSKGEMSGGPMYYIEKGLGKNWKWMALAFALFGTFASFGIGSSVQSNSVAQAVQTSFGIEPAYTGITLTVLTAIVVLGGIKGIAKAASFIVPAMAVFYVVGGISIIVINSDALMPAVNLIFSDAFSAQAVAGGAIGTVIRYGVARGVFSNEAGMGSAPIAAAAAKTDHPVRQALVSMTGTFLDTIVVCSITGIVLVMGLLGAGGEFVKPEVSGAALTTVTFQKMLPGIGGWIVTIGLIFFAYSTILGWCYYGEKCAVYVFGEKFAGLYRVGYVSSVMLGTVLSLDLVWLASDTFNGLMALPNLIALLLMAKVIVNETRDFKQKITNGELPH</sequence>
<feature type="transmembrane region" description="Helical" evidence="9">
    <location>
        <begin position="280"/>
        <end position="299"/>
    </location>
</feature>
<dbReference type="GO" id="GO:0005283">
    <property type="term" value="F:amino acid:sodium symporter activity"/>
    <property type="evidence" value="ECO:0007669"/>
    <property type="project" value="InterPro"/>
</dbReference>
<dbReference type="PROSITE" id="PS00873">
    <property type="entry name" value="NA_ALANINE_SYMP"/>
    <property type="match status" value="1"/>
</dbReference>
<dbReference type="FunFam" id="1.20.1740.10:FF:000004">
    <property type="entry name" value="Sodium:alanine symporter family protein"/>
    <property type="match status" value="1"/>
</dbReference>
<evidence type="ECO:0000256" key="6">
    <source>
        <dbReference type="ARBA" id="ARBA00022847"/>
    </source>
</evidence>
<evidence type="ECO:0000313" key="10">
    <source>
        <dbReference type="EMBL" id="AHW74441.1"/>
    </source>
</evidence>
<organism evidence="10 11">
    <name type="scientific">Neisseria meningitidis</name>
    <dbReference type="NCBI Taxonomy" id="487"/>
    <lineage>
        <taxon>Bacteria</taxon>
        <taxon>Pseudomonadati</taxon>
        <taxon>Pseudomonadota</taxon>
        <taxon>Betaproteobacteria</taxon>
        <taxon>Neisseriales</taxon>
        <taxon>Neisseriaceae</taxon>
        <taxon>Neisseria</taxon>
    </lineage>
</organism>
<evidence type="ECO:0000256" key="3">
    <source>
        <dbReference type="ARBA" id="ARBA00022448"/>
    </source>
</evidence>
<feature type="transmembrane region" description="Helical" evidence="9">
    <location>
        <begin position="222"/>
        <end position="240"/>
    </location>
</feature>
<proteinExistence type="inferred from homology"/>
<dbReference type="KEGG" id="nmx:NMA510612_0114"/>
<dbReference type="PATRIC" id="fig|487.517.peg.111"/>
<keyword evidence="4" id="KW-1003">Cell membrane</keyword>
<evidence type="ECO:0000256" key="4">
    <source>
        <dbReference type="ARBA" id="ARBA00022475"/>
    </source>
</evidence>
<evidence type="ECO:0000256" key="5">
    <source>
        <dbReference type="ARBA" id="ARBA00022692"/>
    </source>
</evidence>
<evidence type="ECO:0000256" key="7">
    <source>
        <dbReference type="ARBA" id="ARBA00022989"/>
    </source>
</evidence>
<evidence type="ECO:0000256" key="1">
    <source>
        <dbReference type="ARBA" id="ARBA00004651"/>
    </source>
</evidence>
<dbReference type="GO" id="GO:0005886">
    <property type="term" value="C:plasma membrane"/>
    <property type="evidence" value="ECO:0007669"/>
    <property type="project" value="UniProtKB-SubCell"/>
</dbReference>
<evidence type="ECO:0000256" key="2">
    <source>
        <dbReference type="ARBA" id="ARBA00009261"/>
    </source>
</evidence>
<feature type="transmembrane region" description="Helical" evidence="9">
    <location>
        <begin position="46"/>
        <end position="67"/>
    </location>
</feature>
<dbReference type="AlphaFoldDB" id="X5ELX3"/>
<dbReference type="NCBIfam" id="TIGR00835">
    <property type="entry name" value="agcS"/>
    <property type="match status" value="1"/>
</dbReference>
<keyword evidence="6 9" id="KW-0769">Symport</keyword>
<evidence type="ECO:0000256" key="9">
    <source>
        <dbReference type="RuleBase" id="RU363064"/>
    </source>
</evidence>
<dbReference type="EMBL" id="CP007524">
    <property type="protein sequence ID" value="AHW74441.1"/>
    <property type="molecule type" value="Genomic_DNA"/>
</dbReference>
<feature type="transmembrane region" description="Helical" evidence="9">
    <location>
        <begin position="247"/>
        <end position="268"/>
    </location>
</feature>
<feature type="transmembrane region" description="Helical" evidence="9">
    <location>
        <begin position="184"/>
        <end position="202"/>
    </location>
</feature>
<dbReference type="Gene3D" id="1.20.1740.10">
    <property type="entry name" value="Amino acid/polyamine transporter I"/>
    <property type="match status" value="1"/>
</dbReference>
<keyword evidence="8 9" id="KW-0472">Membrane</keyword>
<keyword evidence="3 9" id="KW-0813">Transport</keyword>
<comment type="similarity">
    <text evidence="2 9">Belongs to the alanine or glycine:cation symporter (AGCS) (TC 2.A.25) family.</text>
</comment>
<keyword evidence="7 9" id="KW-1133">Transmembrane helix</keyword>
<feature type="transmembrane region" description="Helical" evidence="9">
    <location>
        <begin position="456"/>
        <end position="474"/>
    </location>
</feature>
<feature type="transmembrane region" description="Helical" evidence="9">
    <location>
        <begin position="341"/>
        <end position="362"/>
    </location>
</feature>
<evidence type="ECO:0000256" key="8">
    <source>
        <dbReference type="ARBA" id="ARBA00023136"/>
    </source>
</evidence>
<dbReference type="InterPro" id="IPR001463">
    <property type="entry name" value="Na/Ala_symport"/>
</dbReference>
<feature type="transmembrane region" description="Helical" evidence="9">
    <location>
        <begin position="388"/>
        <end position="411"/>
    </location>
</feature>
<gene>
    <name evidence="10" type="ORF">NMA510612_0114</name>
</gene>
<keyword evidence="5 9" id="KW-0812">Transmembrane</keyword>
<evidence type="ECO:0000313" key="11">
    <source>
        <dbReference type="Proteomes" id="UP000023582"/>
    </source>
</evidence>
<comment type="subcellular location">
    <subcellularLocation>
        <location evidence="9">Cell inner membrane</location>
        <topology evidence="9">Multi-pass membrane protein</topology>
    </subcellularLocation>
    <subcellularLocation>
        <location evidence="1">Cell membrane</location>
        <topology evidence="1">Multi-pass membrane protein</topology>
    </subcellularLocation>
</comment>